<evidence type="ECO:0000313" key="4">
    <source>
        <dbReference type="Proteomes" id="UP001367676"/>
    </source>
</evidence>
<accession>A0AAN9TT48</accession>
<name>A0AAN9TT48_9HEMI</name>
<keyword evidence="2" id="KW-0732">Signal</keyword>
<feature type="signal peptide" evidence="2">
    <location>
        <begin position="1"/>
        <end position="27"/>
    </location>
</feature>
<organism evidence="3 4">
    <name type="scientific">Parthenolecanium corni</name>
    <dbReference type="NCBI Taxonomy" id="536013"/>
    <lineage>
        <taxon>Eukaryota</taxon>
        <taxon>Metazoa</taxon>
        <taxon>Ecdysozoa</taxon>
        <taxon>Arthropoda</taxon>
        <taxon>Hexapoda</taxon>
        <taxon>Insecta</taxon>
        <taxon>Pterygota</taxon>
        <taxon>Neoptera</taxon>
        <taxon>Paraneoptera</taxon>
        <taxon>Hemiptera</taxon>
        <taxon>Sternorrhyncha</taxon>
        <taxon>Coccoidea</taxon>
        <taxon>Coccidae</taxon>
        <taxon>Parthenolecanium</taxon>
    </lineage>
</organism>
<reference evidence="3 4" key="1">
    <citation type="submission" date="2024-03" db="EMBL/GenBank/DDBJ databases">
        <title>Adaptation during the transition from Ophiocordyceps entomopathogen to insect associate is accompanied by gene loss and intensified selection.</title>
        <authorList>
            <person name="Ward C.M."/>
            <person name="Onetto C.A."/>
            <person name="Borneman A.R."/>
        </authorList>
    </citation>
    <scope>NUCLEOTIDE SEQUENCE [LARGE SCALE GENOMIC DNA]</scope>
    <source>
        <strain evidence="3">AWRI1</strain>
        <tissue evidence="3">Single Adult Female</tissue>
    </source>
</reference>
<protein>
    <submittedName>
        <fullName evidence="3">Uncharacterized protein</fullName>
    </submittedName>
</protein>
<dbReference type="EMBL" id="JBBCAQ010000022">
    <property type="protein sequence ID" value="KAK7590067.1"/>
    <property type="molecule type" value="Genomic_DNA"/>
</dbReference>
<sequence>MKAQLQSTTLQTWLLAIAALATATVQSIVIREPETWTLCDQSNGSCDWPSDNNIAVKRRGTLDELLTQLADSAPYRSHIAGQLAAYNSPAASGYAYGHLRSYGPYERPEQQRQQLPFLSTSWKRQFNGLGGLTAWDAYRPSGPAGSHRPLNGDKRARYAFSSWGGKRSLPVAQRDEMDGAAAAPLSAKREPAFSSWGGKRSQFFNWGGKRGLPEDRMAAEGHAAAPAYDGEPHAVMKRAASGEEVSAVAAEGDPRQVSKRLCVSDTTNLRQLLDEFVEWSRKQPEQKKASLYSKMMNVRTLHGSESPRLHGSESPSRRAGAFYPWGGKRNSKLKDD</sequence>
<gene>
    <name evidence="3" type="ORF">V9T40_001680</name>
</gene>
<evidence type="ECO:0000256" key="1">
    <source>
        <dbReference type="SAM" id="MobiDB-lite"/>
    </source>
</evidence>
<evidence type="ECO:0000256" key="2">
    <source>
        <dbReference type="SAM" id="SignalP"/>
    </source>
</evidence>
<keyword evidence="4" id="KW-1185">Reference proteome</keyword>
<feature type="chain" id="PRO_5042844222" evidence="2">
    <location>
        <begin position="28"/>
        <end position="336"/>
    </location>
</feature>
<dbReference type="Proteomes" id="UP001367676">
    <property type="component" value="Unassembled WGS sequence"/>
</dbReference>
<evidence type="ECO:0000313" key="3">
    <source>
        <dbReference type="EMBL" id="KAK7590067.1"/>
    </source>
</evidence>
<comment type="caution">
    <text evidence="3">The sequence shown here is derived from an EMBL/GenBank/DDBJ whole genome shotgun (WGS) entry which is preliminary data.</text>
</comment>
<feature type="region of interest" description="Disordered" evidence="1">
    <location>
        <begin position="300"/>
        <end position="336"/>
    </location>
</feature>
<dbReference type="AlphaFoldDB" id="A0AAN9TT48"/>
<proteinExistence type="predicted"/>